<evidence type="ECO:0000256" key="1">
    <source>
        <dbReference type="ARBA" id="ARBA00023015"/>
    </source>
</evidence>
<dbReference type="PANTHER" id="PTHR30146:SF149">
    <property type="entry name" value="HTH-TYPE TRANSCRIPTIONAL REGULATOR EBGR"/>
    <property type="match status" value="1"/>
</dbReference>
<dbReference type="InterPro" id="IPR028082">
    <property type="entry name" value="Peripla_BP_I"/>
</dbReference>
<dbReference type="CDD" id="cd01392">
    <property type="entry name" value="HTH_LacI"/>
    <property type="match status" value="1"/>
</dbReference>
<accession>A0ABR7XVW3</accession>
<evidence type="ECO:0000256" key="2">
    <source>
        <dbReference type="ARBA" id="ARBA00023125"/>
    </source>
</evidence>
<keyword evidence="2 5" id="KW-0238">DNA-binding</keyword>
<dbReference type="GO" id="GO:0003677">
    <property type="term" value="F:DNA binding"/>
    <property type="evidence" value="ECO:0007669"/>
    <property type="project" value="UniProtKB-KW"/>
</dbReference>
<protein>
    <submittedName>
        <fullName evidence="5">LacI family DNA-binding transcriptional regulator</fullName>
    </submittedName>
</protein>
<keyword evidence="3" id="KW-0804">Transcription</keyword>
<dbReference type="InterPro" id="IPR001761">
    <property type="entry name" value="Peripla_BP/Lac1_sug-bd_dom"/>
</dbReference>
<sequence>MRKKISLKDIANEMGVSTAVVSYVLNNKYEGRISEAKANEIKNIAKKLNYFPNQIAKSLKKDRTFTIGLIIADISNLFYSSIARYIENESKKYNYNVIFGSADENADKFNELIQVMLGRQVDGIILAAPKGTETTLNYLKERQLPFVLIDRYFPQIMEINTVGVNNYQASYTVVQHIAANGYKKPAMVTLRTDLFHMQDRVSGFKDACRQLLGEQDSKVVEVKEDMLSEELEECLLNLLEEQNDLVYFSTNKIAMEGLAILVKRDVKVPNEMGIVCFDQADAYKIFNTSITFIKQPLQYIGSKSVEMLISSINGNRFAENVVLETQIVSGNSSASRKNS</sequence>
<dbReference type="Pfam" id="PF00532">
    <property type="entry name" value="Peripla_BP_1"/>
    <property type="match status" value="1"/>
</dbReference>
<keyword evidence="1" id="KW-0805">Transcription regulation</keyword>
<dbReference type="SUPFAM" id="SSF53822">
    <property type="entry name" value="Periplasmic binding protein-like I"/>
    <property type="match status" value="1"/>
</dbReference>
<gene>
    <name evidence="5" type="ORF">H8B21_16585</name>
</gene>
<dbReference type="Gene3D" id="1.10.260.40">
    <property type="entry name" value="lambda repressor-like DNA-binding domains"/>
    <property type="match status" value="1"/>
</dbReference>
<dbReference type="InterPro" id="IPR010982">
    <property type="entry name" value="Lambda_DNA-bd_dom_sf"/>
</dbReference>
<evidence type="ECO:0000313" key="6">
    <source>
        <dbReference type="Proteomes" id="UP000651112"/>
    </source>
</evidence>
<reference evidence="5 6" key="1">
    <citation type="submission" date="2020-08" db="EMBL/GenBank/DDBJ databases">
        <title>Sphingobacterium sp. DN00404 isolated from aquaculture water.</title>
        <authorList>
            <person name="Zhang M."/>
        </authorList>
    </citation>
    <scope>NUCLEOTIDE SEQUENCE [LARGE SCALE GENOMIC DNA]</scope>
    <source>
        <strain evidence="5 6">KCTC 42746</strain>
    </source>
</reference>
<dbReference type="SUPFAM" id="SSF47413">
    <property type="entry name" value="lambda repressor-like DNA-binding domains"/>
    <property type="match status" value="1"/>
</dbReference>
<dbReference type="InterPro" id="IPR000843">
    <property type="entry name" value="HTH_LacI"/>
</dbReference>
<evidence type="ECO:0000259" key="4">
    <source>
        <dbReference type="PROSITE" id="PS50932"/>
    </source>
</evidence>
<dbReference type="PROSITE" id="PS50932">
    <property type="entry name" value="HTH_LACI_2"/>
    <property type="match status" value="1"/>
</dbReference>
<dbReference type="Pfam" id="PF00356">
    <property type="entry name" value="LacI"/>
    <property type="match status" value="1"/>
</dbReference>
<dbReference type="RefSeq" id="WP_190314942.1">
    <property type="nucleotide sequence ID" value="NZ_JACNYL010000004.1"/>
</dbReference>
<comment type="caution">
    <text evidence="5">The sequence shown here is derived from an EMBL/GenBank/DDBJ whole genome shotgun (WGS) entry which is preliminary data.</text>
</comment>
<proteinExistence type="predicted"/>
<dbReference type="SMART" id="SM00354">
    <property type="entry name" value="HTH_LACI"/>
    <property type="match status" value="1"/>
</dbReference>
<keyword evidence="6" id="KW-1185">Reference proteome</keyword>
<feature type="domain" description="HTH lacI-type" evidence="4">
    <location>
        <begin position="5"/>
        <end position="61"/>
    </location>
</feature>
<dbReference type="Gene3D" id="3.40.50.2300">
    <property type="match status" value="2"/>
</dbReference>
<name>A0ABR7XVW3_9SPHI</name>
<dbReference type="EMBL" id="JACNYL010000004">
    <property type="protein sequence ID" value="MBD1423186.1"/>
    <property type="molecule type" value="Genomic_DNA"/>
</dbReference>
<evidence type="ECO:0000256" key="3">
    <source>
        <dbReference type="ARBA" id="ARBA00023163"/>
    </source>
</evidence>
<evidence type="ECO:0000313" key="5">
    <source>
        <dbReference type="EMBL" id="MBD1423186.1"/>
    </source>
</evidence>
<dbReference type="PANTHER" id="PTHR30146">
    <property type="entry name" value="LACI-RELATED TRANSCRIPTIONAL REPRESSOR"/>
    <property type="match status" value="1"/>
</dbReference>
<organism evidence="5 6">
    <name type="scientific">Sphingobacterium chuzhouense</name>
    <dbReference type="NCBI Taxonomy" id="1742264"/>
    <lineage>
        <taxon>Bacteria</taxon>
        <taxon>Pseudomonadati</taxon>
        <taxon>Bacteroidota</taxon>
        <taxon>Sphingobacteriia</taxon>
        <taxon>Sphingobacteriales</taxon>
        <taxon>Sphingobacteriaceae</taxon>
        <taxon>Sphingobacterium</taxon>
    </lineage>
</organism>
<dbReference type="Proteomes" id="UP000651112">
    <property type="component" value="Unassembled WGS sequence"/>
</dbReference>